<dbReference type="Pfam" id="PF03762">
    <property type="entry name" value="VOMI"/>
    <property type="match status" value="1"/>
</dbReference>
<gene>
    <name evidence="2" type="ORF">AFUS01_LOCUS3194</name>
</gene>
<protein>
    <submittedName>
        <fullName evidence="2">Uncharacterized protein</fullName>
    </submittedName>
</protein>
<feature type="region of interest" description="Disordered" evidence="1">
    <location>
        <begin position="349"/>
        <end position="374"/>
    </location>
</feature>
<evidence type="ECO:0000313" key="3">
    <source>
        <dbReference type="Proteomes" id="UP000708208"/>
    </source>
</evidence>
<keyword evidence="3" id="KW-1185">Reference proteome</keyword>
<feature type="region of interest" description="Disordered" evidence="1">
    <location>
        <begin position="25"/>
        <end position="52"/>
    </location>
</feature>
<dbReference type="Proteomes" id="UP000708208">
    <property type="component" value="Unassembled WGS sequence"/>
</dbReference>
<dbReference type="InterPro" id="IPR005515">
    <property type="entry name" value="VOMI"/>
</dbReference>
<feature type="compositionally biased region" description="Polar residues" evidence="1">
    <location>
        <begin position="37"/>
        <end position="52"/>
    </location>
</feature>
<accession>A0A8J2J9K8</accession>
<evidence type="ECO:0000256" key="1">
    <source>
        <dbReference type="SAM" id="MobiDB-lite"/>
    </source>
</evidence>
<dbReference type="EMBL" id="CAJVCH010019060">
    <property type="protein sequence ID" value="CAG7687043.1"/>
    <property type="molecule type" value="Genomic_DNA"/>
</dbReference>
<sequence>MGKNIEDPCESQNCSRVSQSITYTVGTSRGKSEETGGRNSNTETSGKDTSVGGQAGLSFGGLSAGVSGSFATSVGTSKTTGYNWGSTSSDTFNKGTSHSYTFECPAFKICKVTQVMGYCDGVEIKAPQIDVIHELIQNNDKEPIGVPVAEIQIPGEVWVIAKNLTFAIRSGSWERAEACSGGSRVQGFQLKSKTQTGITGYSLICSKRKENGELVNATQIQSGEAQTGTWYTPLESFFEDTYAVGFVYETWMNSSGKMFKGNWKLMMEGTDVNLHLPNWAFDVKRHETRCPRMHEICGIQTMLDKNKGAVTDIGLKCCYHCEHREAYVVRDSNSNGGSSVTSQTYTITVGTTNRKDTSTSGNQRSGTNDNTQGVQFSGLRAGFEATFGKSTSTGYDWSSSSNKMWSSDETKNMQWQCPAYTLCTLKQLVGYCGNVEVVQTPHKVVEHKRLPNYEELVLNGGEANEDGDPGNQDYTS</sequence>
<evidence type="ECO:0000313" key="2">
    <source>
        <dbReference type="EMBL" id="CAG7687043.1"/>
    </source>
</evidence>
<name>A0A8J2J9K8_9HEXA</name>
<reference evidence="2" key="1">
    <citation type="submission" date="2021-06" db="EMBL/GenBank/DDBJ databases">
        <authorList>
            <person name="Hodson N. C."/>
            <person name="Mongue J. A."/>
            <person name="Jaron S. K."/>
        </authorList>
    </citation>
    <scope>NUCLEOTIDE SEQUENCE</scope>
</reference>
<comment type="caution">
    <text evidence="2">The sequence shown here is derived from an EMBL/GenBank/DDBJ whole genome shotgun (WGS) entry which is preliminary data.</text>
</comment>
<organism evidence="2 3">
    <name type="scientific">Allacma fusca</name>
    <dbReference type="NCBI Taxonomy" id="39272"/>
    <lineage>
        <taxon>Eukaryota</taxon>
        <taxon>Metazoa</taxon>
        <taxon>Ecdysozoa</taxon>
        <taxon>Arthropoda</taxon>
        <taxon>Hexapoda</taxon>
        <taxon>Collembola</taxon>
        <taxon>Symphypleona</taxon>
        <taxon>Sminthuridae</taxon>
        <taxon>Allacma</taxon>
    </lineage>
</organism>
<dbReference type="AlphaFoldDB" id="A0A8J2J9K8"/>
<proteinExistence type="predicted"/>